<dbReference type="EMBL" id="GBXM01044558">
    <property type="protein sequence ID" value="JAH64019.1"/>
    <property type="molecule type" value="Transcribed_RNA"/>
</dbReference>
<organism evidence="1">
    <name type="scientific">Anguilla anguilla</name>
    <name type="common">European freshwater eel</name>
    <name type="synonym">Muraena anguilla</name>
    <dbReference type="NCBI Taxonomy" id="7936"/>
    <lineage>
        <taxon>Eukaryota</taxon>
        <taxon>Metazoa</taxon>
        <taxon>Chordata</taxon>
        <taxon>Craniata</taxon>
        <taxon>Vertebrata</taxon>
        <taxon>Euteleostomi</taxon>
        <taxon>Actinopterygii</taxon>
        <taxon>Neopterygii</taxon>
        <taxon>Teleostei</taxon>
        <taxon>Anguilliformes</taxon>
        <taxon>Anguillidae</taxon>
        <taxon>Anguilla</taxon>
    </lineage>
</organism>
<protein>
    <submittedName>
        <fullName evidence="1">Uncharacterized protein</fullName>
    </submittedName>
</protein>
<name>A0A0E9UDT0_ANGAN</name>
<proteinExistence type="predicted"/>
<reference evidence="1" key="1">
    <citation type="submission" date="2014-11" db="EMBL/GenBank/DDBJ databases">
        <authorList>
            <person name="Amaro Gonzalez C."/>
        </authorList>
    </citation>
    <scope>NUCLEOTIDE SEQUENCE</scope>
</reference>
<reference evidence="1" key="2">
    <citation type="journal article" date="2015" name="Fish Shellfish Immunol.">
        <title>Early steps in the European eel (Anguilla anguilla)-Vibrio vulnificus interaction in the gills: Role of the RtxA13 toxin.</title>
        <authorList>
            <person name="Callol A."/>
            <person name="Pajuelo D."/>
            <person name="Ebbesson L."/>
            <person name="Teles M."/>
            <person name="MacKenzie S."/>
            <person name="Amaro C."/>
        </authorList>
    </citation>
    <scope>NUCLEOTIDE SEQUENCE</scope>
</reference>
<evidence type="ECO:0000313" key="1">
    <source>
        <dbReference type="EMBL" id="JAH64019.1"/>
    </source>
</evidence>
<sequence length="20" mass="2346">MCFNSGRSTIYYIQLVSIIH</sequence>
<accession>A0A0E9UDT0</accession>
<dbReference type="AlphaFoldDB" id="A0A0E9UDT0"/>